<comment type="caution">
    <text evidence="1">The sequence shown here is derived from an EMBL/GenBank/DDBJ whole genome shotgun (WGS) entry which is preliminary data.</text>
</comment>
<dbReference type="EMBL" id="BMEX01000002">
    <property type="protein sequence ID" value="GGA38275.1"/>
    <property type="molecule type" value="Genomic_DNA"/>
</dbReference>
<organism evidence="1 2">
    <name type="scientific">Kroppenstedtia guangzhouensis</name>
    <dbReference type="NCBI Taxonomy" id="1274356"/>
    <lineage>
        <taxon>Bacteria</taxon>
        <taxon>Bacillati</taxon>
        <taxon>Bacillota</taxon>
        <taxon>Bacilli</taxon>
        <taxon>Bacillales</taxon>
        <taxon>Thermoactinomycetaceae</taxon>
        <taxon>Kroppenstedtia</taxon>
    </lineage>
</organism>
<protein>
    <submittedName>
        <fullName evidence="1">Uncharacterized protein</fullName>
    </submittedName>
</protein>
<evidence type="ECO:0000313" key="1">
    <source>
        <dbReference type="EMBL" id="GGA38275.1"/>
    </source>
</evidence>
<keyword evidence="2" id="KW-1185">Reference proteome</keyword>
<name>A0ABQ1G7J0_9BACL</name>
<proteinExistence type="predicted"/>
<gene>
    <name evidence="1" type="ORF">GCM10007416_09070</name>
</gene>
<sequence>MRIFPHANVVNFQASIREMTAPELERLLKKMMTDEAPMMAGILDTFQEAVYIYGTADSVRVNEERDQVEVIARSEDGKLQSFARPFSRMVISHEMRFDIEVDGQEEDKVVRYPVYYATFEEEEEQSPEVTLFLAPSQKVPTPLECVVEFWEQAGDVGRDVEFTGGGCSIPPHFKEKLNPDRSE</sequence>
<reference evidence="2" key="1">
    <citation type="journal article" date="2019" name="Int. J. Syst. Evol. Microbiol.">
        <title>The Global Catalogue of Microorganisms (GCM) 10K type strain sequencing project: providing services to taxonomists for standard genome sequencing and annotation.</title>
        <authorList>
            <consortium name="The Broad Institute Genomics Platform"/>
            <consortium name="The Broad Institute Genome Sequencing Center for Infectious Disease"/>
            <person name="Wu L."/>
            <person name="Ma J."/>
        </authorList>
    </citation>
    <scope>NUCLEOTIDE SEQUENCE [LARGE SCALE GENOMIC DNA]</scope>
    <source>
        <strain evidence="2">CGMCC 1.12404</strain>
    </source>
</reference>
<accession>A0ABQ1G7J0</accession>
<evidence type="ECO:0000313" key="2">
    <source>
        <dbReference type="Proteomes" id="UP000617979"/>
    </source>
</evidence>
<dbReference type="RefSeq" id="WP_188430298.1">
    <property type="nucleotide sequence ID" value="NZ_BMEX01000002.1"/>
</dbReference>
<dbReference type="Proteomes" id="UP000617979">
    <property type="component" value="Unassembled WGS sequence"/>
</dbReference>